<dbReference type="EMBL" id="BGZK01001308">
    <property type="protein sequence ID" value="GBP76892.1"/>
    <property type="molecule type" value="Genomic_DNA"/>
</dbReference>
<sequence>MFVAISCDSHTEGARITSSTGCRRLLTASTGRSSSGVPNLRRHATSSDRQFSTPAAVTLRNGTGRSAIGRR</sequence>
<comment type="caution">
    <text evidence="2">The sequence shown here is derived from an EMBL/GenBank/DDBJ whole genome shotgun (WGS) entry which is preliminary data.</text>
</comment>
<protein>
    <submittedName>
        <fullName evidence="2">Uncharacterized protein</fullName>
    </submittedName>
</protein>
<evidence type="ECO:0000313" key="3">
    <source>
        <dbReference type="Proteomes" id="UP000299102"/>
    </source>
</evidence>
<gene>
    <name evidence="2" type="ORF">EVAR_7042_1</name>
</gene>
<proteinExistence type="predicted"/>
<organism evidence="2 3">
    <name type="scientific">Eumeta variegata</name>
    <name type="common">Bagworm moth</name>
    <name type="synonym">Eumeta japonica</name>
    <dbReference type="NCBI Taxonomy" id="151549"/>
    <lineage>
        <taxon>Eukaryota</taxon>
        <taxon>Metazoa</taxon>
        <taxon>Ecdysozoa</taxon>
        <taxon>Arthropoda</taxon>
        <taxon>Hexapoda</taxon>
        <taxon>Insecta</taxon>
        <taxon>Pterygota</taxon>
        <taxon>Neoptera</taxon>
        <taxon>Endopterygota</taxon>
        <taxon>Lepidoptera</taxon>
        <taxon>Glossata</taxon>
        <taxon>Ditrysia</taxon>
        <taxon>Tineoidea</taxon>
        <taxon>Psychidae</taxon>
        <taxon>Oiketicinae</taxon>
        <taxon>Eumeta</taxon>
    </lineage>
</organism>
<dbReference type="Proteomes" id="UP000299102">
    <property type="component" value="Unassembled WGS sequence"/>
</dbReference>
<accession>A0A4C1YPR8</accession>
<feature type="compositionally biased region" description="Polar residues" evidence="1">
    <location>
        <begin position="47"/>
        <end position="64"/>
    </location>
</feature>
<feature type="region of interest" description="Disordered" evidence="1">
    <location>
        <begin position="29"/>
        <end position="71"/>
    </location>
</feature>
<name>A0A4C1YPR8_EUMVA</name>
<dbReference type="AlphaFoldDB" id="A0A4C1YPR8"/>
<reference evidence="2 3" key="1">
    <citation type="journal article" date="2019" name="Commun. Biol.">
        <title>The bagworm genome reveals a unique fibroin gene that provides high tensile strength.</title>
        <authorList>
            <person name="Kono N."/>
            <person name="Nakamura H."/>
            <person name="Ohtoshi R."/>
            <person name="Tomita M."/>
            <person name="Numata K."/>
            <person name="Arakawa K."/>
        </authorList>
    </citation>
    <scope>NUCLEOTIDE SEQUENCE [LARGE SCALE GENOMIC DNA]</scope>
</reference>
<keyword evidence="3" id="KW-1185">Reference proteome</keyword>
<evidence type="ECO:0000313" key="2">
    <source>
        <dbReference type="EMBL" id="GBP76892.1"/>
    </source>
</evidence>
<evidence type="ECO:0000256" key="1">
    <source>
        <dbReference type="SAM" id="MobiDB-lite"/>
    </source>
</evidence>